<keyword evidence="3" id="KW-1185">Reference proteome</keyword>
<accession>A0A847SDY1</accession>
<dbReference type="AlphaFoldDB" id="A0A847SDY1"/>
<feature type="chain" id="PRO_5032321241" description="Alpha/beta hydrolase" evidence="1">
    <location>
        <begin position="21"/>
        <end position="544"/>
    </location>
</feature>
<dbReference type="InterPro" id="IPR029058">
    <property type="entry name" value="AB_hydrolase_fold"/>
</dbReference>
<keyword evidence="1" id="KW-0732">Signal</keyword>
<dbReference type="EMBL" id="JABAHZ010000001">
    <property type="protein sequence ID" value="NLR77165.1"/>
    <property type="molecule type" value="Genomic_DNA"/>
</dbReference>
<sequence length="544" mass="61567">MNRPYFFLLLFFFCRLTATAQVWQWSVPVAGARNADATAYLWIPENARKVKGIVLAQHNMEEISILENPLFREEMKLLSFAIVWVSPSFDHLFRFNEGAGEISNTFLRALADSSGYKELEYVPLVVMGHSAAASWPYYYAAWNPERTLCAISTSGQWPWFRDPRFAPDIWGNRNIDHVPCLETMGEYEAAATWSAEGLKERKEHPYMPLSMLACPGEGHFAASDKKVRYISLYIRKAVQYRMPANYTADKPAVLIPIDPVHNGWLMEKWKQDELPMVSPAPVSRYKGDTAQAFWFFDEELVRATQQYQQVPRHRKPQLTGVQQDGHIIAQRNTHLQVHIPFIPQKDGISFRLKGVFLDTVPGESERPRMQTGLPPGSALGHAEGKIRVHIETITGPVTKINDTTFQFSMRNGFHGTASQYSLYLAAVHPGDIQYKPFVQQAELTLPVCNTEGTSQEIFFPVIGNQDSHTRRIILKARASSGLPVRYYIESGPAYIKGDKIIITPVPPAAKYPVKITVVAWQYGRTGAQAVQTAKPVLQSFYLEK</sequence>
<evidence type="ECO:0000256" key="1">
    <source>
        <dbReference type="SAM" id="SignalP"/>
    </source>
</evidence>
<dbReference type="Proteomes" id="UP000552864">
    <property type="component" value="Unassembled WGS sequence"/>
</dbReference>
<dbReference type="SUPFAM" id="SSF53474">
    <property type="entry name" value="alpha/beta-Hydrolases"/>
    <property type="match status" value="1"/>
</dbReference>
<protein>
    <recommendedName>
        <fullName evidence="4">Alpha/beta hydrolase</fullName>
    </recommendedName>
</protein>
<evidence type="ECO:0008006" key="4">
    <source>
        <dbReference type="Google" id="ProtNLM"/>
    </source>
</evidence>
<gene>
    <name evidence="2" type="ORF">HGH91_00910</name>
</gene>
<comment type="caution">
    <text evidence="2">The sequence shown here is derived from an EMBL/GenBank/DDBJ whole genome shotgun (WGS) entry which is preliminary data.</text>
</comment>
<name>A0A847SDY1_9BACT</name>
<reference evidence="2 3" key="1">
    <citation type="submission" date="2020-04" db="EMBL/GenBank/DDBJ databases">
        <authorList>
            <person name="Yin C."/>
        </authorList>
    </citation>
    <scope>NUCLEOTIDE SEQUENCE [LARGE SCALE GENOMIC DNA]</scope>
    <source>
        <strain evidence="2 3">Ak56</strain>
    </source>
</reference>
<proteinExistence type="predicted"/>
<organism evidence="2 3">
    <name type="scientific">Chitinophaga eiseniae</name>
    <dbReference type="NCBI Taxonomy" id="634771"/>
    <lineage>
        <taxon>Bacteria</taxon>
        <taxon>Pseudomonadati</taxon>
        <taxon>Bacteroidota</taxon>
        <taxon>Chitinophagia</taxon>
        <taxon>Chitinophagales</taxon>
        <taxon>Chitinophagaceae</taxon>
        <taxon>Chitinophaga</taxon>
    </lineage>
</organism>
<evidence type="ECO:0000313" key="2">
    <source>
        <dbReference type="EMBL" id="NLR77165.1"/>
    </source>
</evidence>
<evidence type="ECO:0000313" key="3">
    <source>
        <dbReference type="Proteomes" id="UP000552864"/>
    </source>
</evidence>
<feature type="signal peptide" evidence="1">
    <location>
        <begin position="1"/>
        <end position="20"/>
    </location>
</feature>
<dbReference type="RefSeq" id="WP_168736585.1">
    <property type="nucleotide sequence ID" value="NZ_JABAHZ010000001.1"/>
</dbReference>